<dbReference type="InterPro" id="IPR050500">
    <property type="entry name" value="Phos_Acetyltrans/Butyryltrans"/>
</dbReference>
<dbReference type="EMBL" id="LJRI01000402">
    <property type="protein sequence ID" value="KPZ03170.1"/>
    <property type="molecule type" value="Genomic_DNA"/>
</dbReference>
<evidence type="ECO:0000256" key="2">
    <source>
        <dbReference type="ARBA" id="ARBA00023315"/>
    </source>
</evidence>
<dbReference type="GO" id="GO:0016746">
    <property type="term" value="F:acyltransferase activity"/>
    <property type="evidence" value="ECO:0007669"/>
    <property type="project" value="UniProtKB-KW"/>
</dbReference>
<feature type="domain" description="Phosphate acetyl/butaryl transferase" evidence="3">
    <location>
        <begin position="1"/>
        <end position="165"/>
    </location>
</feature>
<dbReference type="PATRIC" id="fig|264459.3.peg.7286"/>
<dbReference type="Proteomes" id="UP000050384">
    <property type="component" value="Unassembled WGS sequence"/>
</dbReference>
<keyword evidence="2" id="KW-0012">Acyltransferase</keyword>
<keyword evidence="1 4" id="KW-0808">Transferase</keyword>
<evidence type="ECO:0000256" key="1">
    <source>
        <dbReference type="ARBA" id="ARBA00022679"/>
    </source>
</evidence>
<dbReference type="InterPro" id="IPR042113">
    <property type="entry name" value="P_AcTrfase_dom1"/>
</dbReference>
<gene>
    <name evidence="4" type="ORF">ALO94_200923</name>
</gene>
<comment type="caution">
    <text evidence="4">The sequence shown here is derived from an EMBL/GenBank/DDBJ whole genome shotgun (WGS) entry which is preliminary data.</text>
</comment>
<evidence type="ECO:0000313" key="4">
    <source>
        <dbReference type="EMBL" id="KPZ03170.1"/>
    </source>
</evidence>
<dbReference type="Gene3D" id="3.40.50.10750">
    <property type="entry name" value="Isocitrate/Isopropylmalate dehydrogenase-like"/>
    <property type="match status" value="1"/>
</dbReference>
<dbReference type="InterPro" id="IPR042112">
    <property type="entry name" value="P_AcTrfase_dom2"/>
</dbReference>
<dbReference type="Gene3D" id="3.40.50.10950">
    <property type="match status" value="1"/>
</dbReference>
<dbReference type="SUPFAM" id="SSF53659">
    <property type="entry name" value="Isocitrate/Isopropylmalate dehydrogenase-like"/>
    <property type="match status" value="1"/>
</dbReference>
<dbReference type="Pfam" id="PF01515">
    <property type="entry name" value="PTA_PTB"/>
    <property type="match status" value="1"/>
</dbReference>
<dbReference type="InterPro" id="IPR002505">
    <property type="entry name" value="PTA_PTB"/>
</dbReference>
<accession>A0A0Q0DX32</accession>
<proteinExistence type="predicted"/>
<reference evidence="4 5" key="1">
    <citation type="submission" date="2015-09" db="EMBL/GenBank/DDBJ databases">
        <title>Genome announcement of multiple Pseudomonas syringae strains.</title>
        <authorList>
            <person name="Thakur S."/>
            <person name="Wang P.W."/>
            <person name="Gong Y."/>
            <person name="Weir B.S."/>
            <person name="Guttman D.S."/>
        </authorList>
    </citation>
    <scope>NUCLEOTIDE SEQUENCE [LARGE SCALE GENOMIC DNA]</scope>
    <source>
        <strain evidence="4 5">ICMP16929</strain>
    </source>
</reference>
<protein>
    <submittedName>
        <fullName evidence="4">Glycosyl transferase</fullName>
    </submittedName>
</protein>
<dbReference type="PANTHER" id="PTHR43356">
    <property type="entry name" value="PHOSPHATE ACETYLTRANSFERASE"/>
    <property type="match status" value="1"/>
</dbReference>
<name>A0A0Q0DX32_PSESX</name>
<organism evidence="4 5">
    <name type="scientific">Pseudomonas syringae pv. spinaceae</name>
    <dbReference type="NCBI Taxonomy" id="264459"/>
    <lineage>
        <taxon>Bacteria</taxon>
        <taxon>Pseudomonadati</taxon>
        <taxon>Pseudomonadota</taxon>
        <taxon>Gammaproteobacteria</taxon>
        <taxon>Pseudomonadales</taxon>
        <taxon>Pseudomonadaceae</taxon>
        <taxon>Pseudomonas</taxon>
        <taxon>Pseudomonas syringae</taxon>
    </lineage>
</organism>
<dbReference type="PANTHER" id="PTHR43356:SF3">
    <property type="entry name" value="PHOSPHATE ACETYLTRANSFERASE"/>
    <property type="match status" value="1"/>
</dbReference>
<sequence length="172" mass="18485">MLFPEQVLMYSDCIMNPHPSASELSEIALQSADSATAFGISPRVAMISYSSGNSASGEEVEKVREATQLARETRRDLLIDGPLQYDAAANEHVARQLAPDSQVAGRANVFVFPDLNTGNTTYKAVQRSADCVSLGPMLQGLRKPVNDLPRGAQVDDIVYTIALTAIQADTLS</sequence>
<evidence type="ECO:0000259" key="3">
    <source>
        <dbReference type="Pfam" id="PF01515"/>
    </source>
</evidence>
<dbReference type="AlphaFoldDB" id="A0A0Q0DX32"/>
<evidence type="ECO:0000313" key="5">
    <source>
        <dbReference type="Proteomes" id="UP000050384"/>
    </source>
</evidence>